<evidence type="ECO:0000313" key="1">
    <source>
        <dbReference type="EMBL" id="BCK85542.1"/>
    </source>
</evidence>
<proteinExistence type="predicted"/>
<dbReference type="Proteomes" id="UP000679848">
    <property type="component" value="Chromosome"/>
</dbReference>
<evidence type="ECO:0000313" key="2">
    <source>
        <dbReference type="Proteomes" id="UP000679848"/>
    </source>
</evidence>
<name>A0A810QHT3_9FIRM</name>
<gene>
    <name evidence="1" type="ORF">MM59RIKEN_28610</name>
</gene>
<dbReference type="KEGG" id="pfaa:MM59RIKEN_28610"/>
<accession>A0A810QHT3</accession>
<dbReference type="EMBL" id="AP023420">
    <property type="protein sequence ID" value="BCK85542.1"/>
    <property type="molecule type" value="Genomic_DNA"/>
</dbReference>
<keyword evidence="2" id="KW-1185">Reference proteome</keyword>
<organism evidence="1 2">
    <name type="scientific">Pusillibacter faecalis</name>
    <dbReference type="NCBI Taxonomy" id="2714358"/>
    <lineage>
        <taxon>Bacteria</taxon>
        <taxon>Bacillati</taxon>
        <taxon>Bacillota</taxon>
        <taxon>Clostridia</taxon>
        <taxon>Eubacteriales</taxon>
        <taxon>Oscillospiraceae</taxon>
        <taxon>Pusillibacter</taxon>
    </lineage>
</organism>
<protein>
    <recommendedName>
        <fullName evidence="3">Replication protein</fullName>
    </recommendedName>
</protein>
<dbReference type="RefSeq" id="WP_213543598.1">
    <property type="nucleotide sequence ID" value="NZ_AP023420.1"/>
</dbReference>
<sequence>MREKVNTAYFLNDPRKFGGMEDGERELNRLRAVCMRWKKKQGESINIILGLSVTSSEYVGKMSYNKPKNKGGKKQFICQQKIWRKDPNTGEIKKLAPNTTVAPHLHILVNGYGASSCAEHIIQSMRKHTPDCRYSKQHLKTVERVKQVTEYIEEQSTILRRV</sequence>
<reference evidence="1" key="1">
    <citation type="submission" date="2020-09" db="EMBL/GenBank/DDBJ databases">
        <title>New species isolated from human feces.</title>
        <authorList>
            <person name="Kitahara M."/>
            <person name="Shigeno Y."/>
            <person name="Shime M."/>
            <person name="Matsumoto Y."/>
            <person name="Nakamura S."/>
            <person name="Motooka D."/>
            <person name="Fukuoka S."/>
            <person name="Nishikawa H."/>
            <person name="Benno Y."/>
        </authorList>
    </citation>
    <scope>NUCLEOTIDE SEQUENCE</scope>
    <source>
        <strain evidence="1">MM59</strain>
    </source>
</reference>
<dbReference type="AlphaFoldDB" id="A0A810QHT3"/>
<evidence type="ECO:0008006" key="3">
    <source>
        <dbReference type="Google" id="ProtNLM"/>
    </source>
</evidence>